<protein>
    <submittedName>
        <fullName evidence="1">Uncharacterized protein</fullName>
    </submittedName>
</protein>
<gene>
    <name evidence="1" type="ORF">HZT40_04115</name>
</gene>
<organism evidence="1 2">
    <name type="scientific">Candidatus Thiothrix singaporensis</name>
    <dbReference type="NCBI Taxonomy" id="2799669"/>
    <lineage>
        <taxon>Bacteria</taxon>
        <taxon>Pseudomonadati</taxon>
        <taxon>Pseudomonadota</taxon>
        <taxon>Gammaproteobacteria</taxon>
        <taxon>Thiotrichales</taxon>
        <taxon>Thiotrichaceae</taxon>
        <taxon>Thiothrix</taxon>
    </lineage>
</organism>
<evidence type="ECO:0000313" key="1">
    <source>
        <dbReference type="EMBL" id="QLQ30924.1"/>
    </source>
</evidence>
<dbReference type="EMBL" id="CP059265">
    <property type="protein sequence ID" value="QLQ30924.1"/>
    <property type="molecule type" value="Genomic_DNA"/>
</dbReference>
<dbReference type="KEGG" id="this:HZT40_04115"/>
<evidence type="ECO:0000313" key="2">
    <source>
        <dbReference type="Proteomes" id="UP000510621"/>
    </source>
</evidence>
<accession>A0A7L6AP87</accession>
<dbReference type="AlphaFoldDB" id="A0A7L6AP87"/>
<proteinExistence type="predicted"/>
<reference evidence="1" key="1">
    <citation type="submission" date="2020-06" db="EMBL/GenBank/DDBJ databases">
        <title>Analysis procedures for assessing recovery of high quality, complete, closed genomes from Nanopore long read metagenome sequencing.</title>
        <authorList>
            <person name="Bessarab I."/>
            <person name="Arumugam K."/>
            <person name="Haryono M."/>
            <person name="Liu X."/>
            <person name="Roy S."/>
            <person name="Zuniga-Montanez R.E."/>
            <person name="Qiu G."/>
            <person name="Drautz-Moses D.I."/>
            <person name="Law Y.Y."/>
            <person name="Wuertz S."/>
            <person name="Lauro F.M."/>
            <person name="Huson D.H."/>
            <person name="Williams R.B."/>
        </authorList>
    </citation>
    <scope>NUCLEOTIDE SEQUENCE [LARGE SCALE GENOMIC DNA]</scope>
    <source>
        <strain evidence="1">SSD2</strain>
    </source>
</reference>
<dbReference type="Proteomes" id="UP000510621">
    <property type="component" value="Chromosome"/>
</dbReference>
<keyword evidence="2" id="KW-1185">Reference proteome</keyword>
<name>A0A7L6AP87_9GAMM</name>
<sequence>MSKLFDDMDKQQFVYHHHFDSYIDRVYENNAENSLKRMNRLWPTAYKDIYLSERKIGSFTVNAGTGEIIREPMLPTPIAGTLRTGQKERIRATADGRKKRHMGSEFAERLKNGGYEKEFKKWGTRAGSTLGAAFAKWSWKRLAGIGAGAATAGLAVGLYSGRTVNDDDEDRRR</sequence>